<dbReference type="InterPro" id="IPR050198">
    <property type="entry name" value="Non-receptor_tyrosine_kinases"/>
</dbReference>
<keyword evidence="2" id="KW-0067">ATP-binding</keyword>
<dbReference type="InterPro" id="IPR000719">
    <property type="entry name" value="Prot_kinase_dom"/>
</dbReference>
<dbReference type="AlphaFoldDB" id="A0A8S1HPL5"/>
<dbReference type="InterPro" id="IPR011009">
    <property type="entry name" value="Kinase-like_dom_sf"/>
</dbReference>
<evidence type="ECO:0000256" key="2">
    <source>
        <dbReference type="ARBA" id="ARBA00022840"/>
    </source>
</evidence>
<dbReference type="InterPro" id="IPR020635">
    <property type="entry name" value="Tyr_kinase_cat_dom"/>
</dbReference>
<dbReference type="Gene3D" id="1.10.510.10">
    <property type="entry name" value="Transferase(Phosphotransferase) domain 1"/>
    <property type="match status" value="1"/>
</dbReference>
<evidence type="ECO:0000256" key="1">
    <source>
        <dbReference type="ARBA" id="ARBA00022741"/>
    </source>
</evidence>
<dbReference type="SMART" id="SM00219">
    <property type="entry name" value="TyrKc"/>
    <property type="match status" value="1"/>
</dbReference>
<feature type="region of interest" description="Disordered" evidence="3">
    <location>
        <begin position="222"/>
        <end position="281"/>
    </location>
</feature>
<gene>
    <name evidence="5" type="ORF">CAUJ_LOCUS14492</name>
</gene>
<reference evidence="5" key="1">
    <citation type="submission" date="2020-10" db="EMBL/GenBank/DDBJ databases">
        <authorList>
            <person name="Kikuchi T."/>
        </authorList>
    </citation>
    <scope>NUCLEOTIDE SEQUENCE</scope>
    <source>
        <strain evidence="5">NKZ352</strain>
    </source>
</reference>
<dbReference type="PRINTS" id="PR00109">
    <property type="entry name" value="TYRKINASE"/>
</dbReference>
<evidence type="ECO:0000259" key="4">
    <source>
        <dbReference type="PROSITE" id="PS50011"/>
    </source>
</evidence>
<keyword evidence="6" id="KW-1185">Reference proteome</keyword>
<organism evidence="5 6">
    <name type="scientific">Caenorhabditis auriculariae</name>
    <dbReference type="NCBI Taxonomy" id="2777116"/>
    <lineage>
        <taxon>Eukaryota</taxon>
        <taxon>Metazoa</taxon>
        <taxon>Ecdysozoa</taxon>
        <taxon>Nematoda</taxon>
        <taxon>Chromadorea</taxon>
        <taxon>Rhabditida</taxon>
        <taxon>Rhabditina</taxon>
        <taxon>Rhabditomorpha</taxon>
        <taxon>Rhabditoidea</taxon>
        <taxon>Rhabditidae</taxon>
        <taxon>Peloderinae</taxon>
        <taxon>Caenorhabditis</taxon>
    </lineage>
</organism>
<protein>
    <recommendedName>
        <fullName evidence="4">Protein kinase domain-containing protein</fullName>
    </recommendedName>
</protein>
<dbReference type="InterPro" id="IPR001245">
    <property type="entry name" value="Ser-Thr/Tyr_kinase_cat_dom"/>
</dbReference>
<dbReference type="PANTHER" id="PTHR24418">
    <property type="entry name" value="TYROSINE-PROTEIN KINASE"/>
    <property type="match status" value="1"/>
</dbReference>
<dbReference type="InterPro" id="IPR008266">
    <property type="entry name" value="Tyr_kinase_AS"/>
</dbReference>
<proteinExistence type="predicted"/>
<feature type="domain" description="Protein kinase" evidence="4">
    <location>
        <begin position="1"/>
        <end position="238"/>
    </location>
</feature>
<dbReference type="Proteomes" id="UP000835052">
    <property type="component" value="Unassembled WGS sequence"/>
</dbReference>
<keyword evidence="1" id="KW-0547">Nucleotide-binding</keyword>
<name>A0A8S1HPL5_9PELO</name>
<evidence type="ECO:0000313" key="6">
    <source>
        <dbReference type="Proteomes" id="UP000835052"/>
    </source>
</evidence>
<dbReference type="PROSITE" id="PS00109">
    <property type="entry name" value="PROTEIN_KINASE_TYR"/>
    <property type="match status" value="1"/>
</dbReference>
<dbReference type="OrthoDB" id="5842315at2759"/>
<comment type="caution">
    <text evidence="5">The sequence shown here is derived from an EMBL/GenBank/DDBJ whole genome shotgun (WGS) entry which is preliminary data.</text>
</comment>
<feature type="compositionally biased region" description="Basic residues" evidence="3">
    <location>
        <begin position="248"/>
        <end position="260"/>
    </location>
</feature>
<dbReference type="Pfam" id="PF07714">
    <property type="entry name" value="PK_Tyr_Ser-Thr"/>
    <property type="match status" value="1"/>
</dbReference>
<evidence type="ECO:0000256" key="3">
    <source>
        <dbReference type="SAM" id="MobiDB-lite"/>
    </source>
</evidence>
<dbReference type="GO" id="GO:0005524">
    <property type="term" value="F:ATP binding"/>
    <property type="evidence" value="ECO:0007669"/>
    <property type="project" value="UniProtKB-KW"/>
</dbReference>
<accession>A0A8S1HPL5</accession>
<dbReference type="SUPFAM" id="SSF56112">
    <property type="entry name" value="Protein kinase-like (PK-like)"/>
    <property type="match status" value="1"/>
</dbReference>
<dbReference type="PROSITE" id="PS50011">
    <property type="entry name" value="PROTEIN_KINASE_DOM"/>
    <property type="match status" value="1"/>
</dbReference>
<feature type="compositionally biased region" description="Polar residues" evidence="3">
    <location>
        <begin position="228"/>
        <end position="239"/>
    </location>
</feature>
<sequence length="281" mass="31973">MAPVKVAVKALLKDSANLNELSERMLDEARTMLRLRHEHVIGIYGWAIDKQPFMILIEMMESGSLDSFLLRKFDESNNSRLLKFALQAAKGLEYLHAMQFLHRDVAARNCLLSSDLTLKISDLGLATAGVFYFMTKAEKLPTRYLAPETLSTFVFVQATDFFCFGNLLYEIFSGGLMPYEELSSADARQKILNGEMNDLMKDRAQMREAVDFLKVLYKESKKAEGEPKTTTQETEQSLGNEDAEGVKKGRPPKKRRSKPIRRQELLEDLCPTQEETAQNED</sequence>
<dbReference type="GO" id="GO:0004713">
    <property type="term" value="F:protein tyrosine kinase activity"/>
    <property type="evidence" value="ECO:0007669"/>
    <property type="project" value="InterPro"/>
</dbReference>
<dbReference type="EMBL" id="CAJGYM010000131">
    <property type="protein sequence ID" value="CAD6198586.1"/>
    <property type="molecule type" value="Genomic_DNA"/>
</dbReference>
<evidence type="ECO:0000313" key="5">
    <source>
        <dbReference type="EMBL" id="CAD6198586.1"/>
    </source>
</evidence>